<evidence type="ECO:0000313" key="2">
    <source>
        <dbReference type="EMBL" id="KAK2662972.1"/>
    </source>
</evidence>
<reference evidence="2" key="1">
    <citation type="journal article" date="2023" name="Plant J.">
        <title>Genome sequences and population genomics provide insights into the demographic history, inbreeding, and mutation load of two 'living fossil' tree species of Dipteronia.</title>
        <authorList>
            <person name="Feng Y."/>
            <person name="Comes H.P."/>
            <person name="Chen J."/>
            <person name="Zhu S."/>
            <person name="Lu R."/>
            <person name="Zhang X."/>
            <person name="Li P."/>
            <person name="Qiu J."/>
            <person name="Olsen K.M."/>
            <person name="Qiu Y."/>
        </authorList>
    </citation>
    <scope>NUCLEOTIDE SEQUENCE</scope>
    <source>
        <strain evidence="2">KIB01</strain>
    </source>
</reference>
<evidence type="ECO:0000256" key="1">
    <source>
        <dbReference type="SAM" id="MobiDB-lite"/>
    </source>
</evidence>
<keyword evidence="3" id="KW-1185">Reference proteome</keyword>
<proteinExistence type="predicted"/>
<gene>
    <name evidence="2" type="ORF">Ddye_001546</name>
</gene>
<feature type="compositionally biased region" description="Low complexity" evidence="1">
    <location>
        <begin position="1"/>
        <end position="28"/>
    </location>
</feature>
<sequence length="73" mass="7717">MITRATTMTTGMMMTTGTTMTTVTATTKATDDGGKNTGEVLAKKREDPCSILVDSTNSQGLRLAPTCSDLDRL</sequence>
<dbReference type="EMBL" id="JANJYI010000001">
    <property type="protein sequence ID" value="KAK2662972.1"/>
    <property type="molecule type" value="Genomic_DNA"/>
</dbReference>
<evidence type="ECO:0000313" key="3">
    <source>
        <dbReference type="Proteomes" id="UP001280121"/>
    </source>
</evidence>
<name>A0AAD9XPH6_9ROSI</name>
<feature type="region of interest" description="Disordered" evidence="1">
    <location>
        <begin position="1"/>
        <end position="39"/>
    </location>
</feature>
<dbReference type="Proteomes" id="UP001280121">
    <property type="component" value="Unassembled WGS sequence"/>
</dbReference>
<dbReference type="AlphaFoldDB" id="A0AAD9XPH6"/>
<organism evidence="2 3">
    <name type="scientific">Dipteronia dyeriana</name>
    <dbReference type="NCBI Taxonomy" id="168575"/>
    <lineage>
        <taxon>Eukaryota</taxon>
        <taxon>Viridiplantae</taxon>
        <taxon>Streptophyta</taxon>
        <taxon>Embryophyta</taxon>
        <taxon>Tracheophyta</taxon>
        <taxon>Spermatophyta</taxon>
        <taxon>Magnoliopsida</taxon>
        <taxon>eudicotyledons</taxon>
        <taxon>Gunneridae</taxon>
        <taxon>Pentapetalae</taxon>
        <taxon>rosids</taxon>
        <taxon>malvids</taxon>
        <taxon>Sapindales</taxon>
        <taxon>Sapindaceae</taxon>
        <taxon>Hippocastanoideae</taxon>
        <taxon>Acereae</taxon>
        <taxon>Dipteronia</taxon>
    </lineage>
</organism>
<comment type="caution">
    <text evidence="2">The sequence shown here is derived from an EMBL/GenBank/DDBJ whole genome shotgun (WGS) entry which is preliminary data.</text>
</comment>
<protein>
    <submittedName>
        <fullName evidence="2">Uncharacterized protein</fullName>
    </submittedName>
</protein>
<accession>A0AAD9XPH6</accession>